<keyword evidence="2" id="KW-1185">Reference proteome</keyword>
<sequence length="167" mass="17859">MDDSAGLRNGPAALVLELERRRLGGHRRSRKPSLAAAGAVENHRLRHLLAVVDTEVVLPEHVPHRELDDSADLRDGPAALVLELERRRLAGAGEAESLVDGEVVPPEHVPIAGASDMVTDAIDGRMSWSELLRRLGHLSDTLSARIGATVRCAGEGRGFYAAEGDGD</sequence>
<protein>
    <submittedName>
        <fullName evidence="1">tRNA uridine 5-carboxymethylaminomethyl modification enzyme MnmG</fullName>
    </submittedName>
</protein>
<comment type="caution">
    <text evidence="1">The sequence shown here is derived from an EMBL/GenBank/DDBJ whole genome shotgun (WGS) entry which is preliminary data.</text>
</comment>
<accession>A0A5A7P0C6</accession>
<proteinExistence type="predicted"/>
<evidence type="ECO:0000313" key="1">
    <source>
        <dbReference type="EMBL" id="GER26180.1"/>
    </source>
</evidence>
<name>A0A5A7P0C6_STRAF</name>
<evidence type="ECO:0000313" key="2">
    <source>
        <dbReference type="Proteomes" id="UP000325081"/>
    </source>
</evidence>
<dbReference type="AlphaFoldDB" id="A0A5A7P0C6"/>
<gene>
    <name evidence="1" type="ORF">STAS_01820</name>
</gene>
<reference evidence="2" key="1">
    <citation type="journal article" date="2019" name="Curr. Biol.">
        <title>Genome Sequence of Striga asiatica Provides Insight into the Evolution of Plant Parasitism.</title>
        <authorList>
            <person name="Yoshida S."/>
            <person name="Kim S."/>
            <person name="Wafula E.K."/>
            <person name="Tanskanen J."/>
            <person name="Kim Y.M."/>
            <person name="Honaas L."/>
            <person name="Yang Z."/>
            <person name="Spallek T."/>
            <person name="Conn C.E."/>
            <person name="Ichihashi Y."/>
            <person name="Cheong K."/>
            <person name="Cui S."/>
            <person name="Der J.P."/>
            <person name="Gundlach H."/>
            <person name="Jiao Y."/>
            <person name="Hori C."/>
            <person name="Ishida J.K."/>
            <person name="Kasahara H."/>
            <person name="Kiba T."/>
            <person name="Kim M.S."/>
            <person name="Koo N."/>
            <person name="Laohavisit A."/>
            <person name="Lee Y.H."/>
            <person name="Lumba S."/>
            <person name="McCourt P."/>
            <person name="Mortimer J.C."/>
            <person name="Mutuku J.M."/>
            <person name="Nomura T."/>
            <person name="Sasaki-Sekimoto Y."/>
            <person name="Seto Y."/>
            <person name="Wang Y."/>
            <person name="Wakatake T."/>
            <person name="Sakakibara H."/>
            <person name="Demura T."/>
            <person name="Yamaguchi S."/>
            <person name="Yoneyama K."/>
            <person name="Manabe R.I."/>
            <person name="Nelson D.C."/>
            <person name="Schulman A.H."/>
            <person name="Timko M.P."/>
            <person name="dePamphilis C.W."/>
            <person name="Choi D."/>
            <person name="Shirasu K."/>
        </authorList>
    </citation>
    <scope>NUCLEOTIDE SEQUENCE [LARGE SCALE GENOMIC DNA]</scope>
    <source>
        <strain evidence="2">cv. UVA1</strain>
    </source>
</reference>
<dbReference type="EMBL" id="BKCP01000891">
    <property type="protein sequence ID" value="GER26180.1"/>
    <property type="molecule type" value="Genomic_DNA"/>
</dbReference>
<organism evidence="1 2">
    <name type="scientific">Striga asiatica</name>
    <name type="common">Asiatic witchweed</name>
    <name type="synonym">Buchnera asiatica</name>
    <dbReference type="NCBI Taxonomy" id="4170"/>
    <lineage>
        <taxon>Eukaryota</taxon>
        <taxon>Viridiplantae</taxon>
        <taxon>Streptophyta</taxon>
        <taxon>Embryophyta</taxon>
        <taxon>Tracheophyta</taxon>
        <taxon>Spermatophyta</taxon>
        <taxon>Magnoliopsida</taxon>
        <taxon>eudicotyledons</taxon>
        <taxon>Gunneridae</taxon>
        <taxon>Pentapetalae</taxon>
        <taxon>asterids</taxon>
        <taxon>lamiids</taxon>
        <taxon>Lamiales</taxon>
        <taxon>Orobanchaceae</taxon>
        <taxon>Buchnereae</taxon>
        <taxon>Striga</taxon>
    </lineage>
</organism>
<dbReference type="Proteomes" id="UP000325081">
    <property type="component" value="Unassembled WGS sequence"/>
</dbReference>